<dbReference type="SUPFAM" id="SSF88723">
    <property type="entry name" value="PIN domain-like"/>
    <property type="match status" value="1"/>
</dbReference>
<feature type="non-terminal residue" evidence="2">
    <location>
        <position position="105"/>
    </location>
</feature>
<evidence type="ECO:0000313" key="2">
    <source>
        <dbReference type="EMBL" id="VAX37537.1"/>
    </source>
</evidence>
<accession>A0A3B1E4J9</accession>
<dbReference type="InterPro" id="IPR029060">
    <property type="entry name" value="PIN-like_dom_sf"/>
</dbReference>
<reference evidence="2" key="1">
    <citation type="submission" date="2018-06" db="EMBL/GenBank/DDBJ databases">
        <authorList>
            <person name="Zhirakovskaya E."/>
        </authorList>
    </citation>
    <scope>NUCLEOTIDE SEQUENCE</scope>
</reference>
<dbReference type="AlphaFoldDB" id="A0A3B1E4J9"/>
<proteinExistence type="predicted"/>
<dbReference type="Gene3D" id="3.40.50.1010">
    <property type="entry name" value="5'-nuclease"/>
    <property type="match status" value="1"/>
</dbReference>
<dbReference type="InterPro" id="IPR002716">
    <property type="entry name" value="PIN_dom"/>
</dbReference>
<evidence type="ECO:0000259" key="1">
    <source>
        <dbReference type="Pfam" id="PF01850"/>
    </source>
</evidence>
<organism evidence="2">
    <name type="scientific">hydrothermal vent metagenome</name>
    <dbReference type="NCBI Taxonomy" id="652676"/>
    <lineage>
        <taxon>unclassified sequences</taxon>
        <taxon>metagenomes</taxon>
        <taxon>ecological metagenomes</taxon>
    </lineage>
</organism>
<sequence>MKIAIDTNILVRIISNDDKSLVNKAKTLIKKHSTKEIFISYGVIWETYCVLKSFYKSKVDQIMDAFENILNADEFYVENEMAVRLALNKAKRGQPFYDSLIGEIG</sequence>
<protein>
    <recommendedName>
        <fullName evidence="1">PIN domain-containing protein</fullName>
    </recommendedName>
</protein>
<dbReference type="EMBL" id="UOGJ01000131">
    <property type="protein sequence ID" value="VAX37537.1"/>
    <property type="molecule type" value="Genomic_DNA"/>
</dbReference>
<dbReference type="Pfam" id="PF01850">
    <property type="entry name" value="PIN"/>
    <property type="match status" value="1"/>
</dbReference>
<gene>
    <name evidence="2" type="ORF">MNBD_UNCLBAC01-1934</name>
</gene>
<name>A0A3B1E4J9_9ZZZZ</name>
<feature type="domain" description="PIN" evidence="1">
    <location>
        <begin position="3"/>
        <end position="101"/>
    </location>
</feature>